<dbReference type="Pfam" id="PF13472">
    <property type="entry name" value="Lipase_GDSL_2"/>
    <property type="match status" value="1"/>
</dbReference>
<keyword evidence="3" id="KW-1185">Reference proteome</keyword>
<dbReference type="RefSeq" id="WP_074644404.1">
    <property type="nucleotide sequence ID" value="NZ_AP025286.1"/>
</dbReference>
<dbReference type="GO" id="GO:0016788">
    <property type="term" value="F:hydrolase activity, acting on ester bonds"/>
    <property type="evidence" value="ECO:0007669"/>
    <property type="project" value="UniProtKB-ARBA"/>
</dbReference>
<dbReference type="Proteomes" id="UP000182360">
    <property type="component" value="Unassembled WGS sequence"/>
</dbReference>
<evidence type="ECO:0000313" key="2">
    <source>
        <dbReference type="EMBL" id="SEQ63225.1"/>
    </source>
</evidence>
<dbReference type="InterPro" id="IPR013830">
    <property type="entry name" value="SGNH_hydro"/>
</dbReference>
<evidence type="ECO:0000259" key="1">
    <source>
        <dbReference type="Pfam" id="PF13472"/>
    </source>
</evidence>
<dbReference type="Gene3D" id="2.60.120.260">
    <property type="entry name" value="Galactose-binding domain-like"/>
    <property type="match status" value="1"/>
</dbReference>
<dbReference type="Gene3D" id="3.40.50.1110">
    <property type="entry name" value="SGNH hydrolase"/>
    <property type="match status" value="1"/>
</dbReference>
<dbReference type="SUPFAM" id="SSF52266">
    <property type="entry name" value="SGNH hydrolase"/>
    <property type="match status" value="1"/>
</dbReference>
<feature type="domain" description="SGNH hydrolase-type esterase" evidence="1">
    <location>
        <begin position="149"/>
        <end position="299"/>
    </location>
</feature>
<name>A0A1H9HLM1_9SPIR</name>
<sequence>MILTNKELQNFYFGAYSFEETNEGYLQAFQYTKEQMEYFKSGLDFWYDRCMASNAKTIELKTEAQAISFDYKFLWKGSDDSFELMIDGLITKIEYVKNLKKEGKLEWALPSGMKNIVIYLPADATVLIRNFSIDSIAERPAKNEKVLWLGDSITQGYGPLRSAQTYVSVANRLLNYEIINQGIGGYVYDKKSLLKMEGYSPDKIIVALGTNQYGCETMKDIEEYYETLMSLYGNDIPVLCISPLWRGDNMDGIPTLERFCKNVKKIAGSYKNVKVIDGFKMVPHLSEYFLDNLHPNCLGTETYGRNLVEEIRKLGF</sequence>
<accession>A0A1H9HLM1</accession>
<gene>
    <name evidence="2" type="ORF">SAMN04487977_10761</name>
</gene>
<reference evidence="2 3" key="1">
    <citation type="submission" date="2016-10" db="EMBL/GenBank/DDBJ databases">
        <authorList>
            <person name="de Groot N.N."/>
        </authorList>
    </citation>
    <scope>NUCLEOTIDE SEQUENCE [LARGE SCALE GENOMIC DNA]</scope>
    <source>
        <strain evidence="2 3">B25</strain>
    </source>
</reference>
<evidence type="ECO:0000313" key="3">
    <source>
        <dbReference type="Proteomes" id="UP000182360"/>
    </source>
</evidence>
<organism evidence="2 3">
    <name type="scientific">Treponema bryantii</name>
    <dbReference type="NCBI Taxonomy" id="163"/>
    <lineage>
        <taxon>Bacteria</taxon>
        <taxon>Pseudomonadati</taxon>
        <taxon>Spirochaetota</taxon>
        <taxon>Spirochaetia</taxon>
        <taxon>Spirochaetales</taxon>
        <taxon>Treponemataceae</taxon>
        <taxon>Treponema</taxon>
    </lineage>
</organism>
<dbReference type="CDD" id="cd00229">
    <property type="entry name" value="SGNH_hydrolase"/>
    <property type="match status" value="1"/>
</dbReference>
<dbReference type="EMBL" id="FOFU01000007">
    <property type="protein sequence ID" value="SEQ63225.1"/>
    <property type="molecule type" value="Genomic_DNA"/>
</dbReference>
<protein>
    <submittedName>
        <fullName evidence="2">Lysophospholipase L1</fullName>
    </submittedName>
</protein>
<dbReference type="AlphaFoldDB" id="A0A1H9HLM1"/>
<proteinExistence type="predicted"/>
<dbReference type="InterPro" id="IPR036514">
    <property type="entry name" value="SGNH_hydro_sf"/>
</dbReference>